<evidence type="ECO:0000256" key="7">
    <source>
        <dbReference type="ARBA" id="ARBA00022840"/>
    </source>
</evidence>
<reference evidence="11 12" key="1">
    <citation type="journal article" date="2014" name="ISME J.">
        <title>Ecophysiology of Thioploca ingrica as revealed by the complete genome sequence supplemented with proteomic evidence.</title>
        <authorList>
            <person name="Kojima H."/>
            <person name="Ogura Y."/>
            <person name="Yamamoto N."/>
            <person name="Togashi T."/>
            <person name="Mori H."/>
            <person name="Watanabe T."/>
            <person name="Nemoto F."/>
            <person name="Kurokawa K."/>
            <person name="Hayashi T."/>
            <person name="Fukui M."/>
        </authorList>
    </citation>
    <scope>NUCLEOTIDE SEQUENCE [LARGE SCALE GENOMIC DNA]</scope>
</reference>
<keyword evidence="6 9" id="KW-0547">Nucleotide-binding</keyword>
<dbReference type="GO" id="GO:0005737">
    <property type="term" value="C:cytoplasm"/>
    <property type="evidence" value="ECO:0007669"/>
    <property type="project" value="UniProtKB-SubCell"/>
</dbReference>
<dbReference type="PANTHER" id="PTHR17490">
    <property type="entry name" value="SUA5"/>
    <property type="match status" value="1"/>
</dbReference>
<dbReference type="SUPFAM" id="SSF55821">
    <property type="entry name" value="YrdC/RibB"/>
    <property type="match status" value="1"/>
</dbReference>
<evidence type="ECO:0000256" key="2">
    <source>
        <dbReference type="ARBA" id="ARBA00022490"/>
    </source>
</evidence>
<dbReference type="Proteomes" id="UP000031623">
    <property type="component" value="Chromosome"/>
</dbReference>
<keyword evidence="2 9" id="KW-0963">Cytoplasm</keyword>
<dbReference type="EMBL" id="AP014633">
    <property type="protein sequence ID" value="BAP56728.1"/>
    <property type="molecule type" value="Genomic_DNA"/>
</dbReference>
<feature type="domain" description="YrdC-like" evidence="10">
    <location>
        <begin position="15"/>
        <end position="196"/>
    </location>
</feature>
<keyword evidence="5 9" id="KW-0548">Nucleotidyltransferase</keyword>
<evidence type="ECO:0000313" key="11">
    <source>
        <dbReference type="EMBL" id="BAP56728.1"/>
    </source>
</evidence>
<protein>
    <recommendedName>
        <fullName evidence="9">Threonylcarbamoyl-AMP synthase</fullName>
        <shortName evidence="9">TC-AMP synthase</shortName>
        <ecNumber evidence="9">2.7.7.87</ecNumber>
    </recommendedName>
    <alternativeName>
        <fullName evidence="9">L-threonylcarbamoyladenylate synthase</fullName>
    </alternativeName>
    <alternativeName>
        <fullName evidence="9">t(6)A37 threonylcarbamoyladenosine biosynthesis protein TsaC</fullName>
    </alternativeName>
    <alternativeName>
        <fullName evidence="9">tRNA threonylcarbamoyladenosine biosynthesis protein TsaC</fullName>
    </alternativeName>
</protein>
<dbReference type="InterPro" id="IPR006070">
    <property type="entry name" value="Sua5-like_dom"/>
</dbReference>
<evidence type="ECO:0000256" key="9">
    <source>
        <dbReference type="HAMAP-Rule" id="MF_01852"/>
    </source>
</evidence>
<dbReference type="FunFam" id="3.90.870.10:FF:000004">
    <property type="entry name" value="Threonylcarbamoyl-AMP synthase"/>
    <property type="match status" value="1"/>
</dbReference>
<dbReference type="AlphaFoldDB" id="A0A090AF72"/>
<keyword evidence="3 9" id="KW-0808">Transferase</keyword>
<keyword evidence="7 9" id="KW-0067">ATP-binding</keyword>
<comment type="function">
    <text evidence="9">Required for the formation of a threonylcarbamoyl group on adenosine at position 37 (t(6)A37) in tRNAs that read codons beginning with adenine. Catalyzes the conversion of L-threonine, HCO(3)(-)/CO(2) and ATP to give threonylcarbamoyl-AMP (TC-AMP) as the acyladenylate intermediate, with the release of diphosphate.</text>
</comment>
<organism evidence="11 12">
    <name type="scientific">Thioploca ingrica</name>
    <dbReference type="NCBI Taxonomy" id="40754"/>
    <lineage>
        <taxon>Bacteria</taxon>
        <taxon>Pseudomonadati</taxon>
        <taxon>Pseudomonadota</taxon>
        <taxon>Gammaproteobacteria</taxon>
        <taxon>Thiotrichales</taxon>
        <taxon>Thiotrichaceae</taxon>
        <taxon>Thioploca</taxon>
    </lineage>
</organism>
<gene>
    <name evidence="9" type="primary">tsaC</name>
    <name evidence="11" type="ORF">THII_2431</name>
</gene>
<proteinExistence type="inferred from homology"/>
<dbReference type="GO" id="GO:0002949">
    <property type="term" value="P:tRNA threonylcarbamoyladenosine modification"/>
    <property type="evidence" value="ECO:0007669"/>
    <property type="project" value="UniProtKB-UniRule"/>
</dbReference>
<evidence type="ECO:0000256" key="3">
    <source>
        <dbReference type="ARBA" id="ARBA00022679"/>
    </source>
</evidence>
<evidence type="ECO:0000256" key="8">
    <source>
        <dbReference type="ARBA" id="ARBA00048366"/>
    </source>
</evidence>
<evidence type="ECO:0000256" key="4">
    <source>
        <dbReference type="ARBA" id="ARBA00022694"/>
    </source>
</evidence>
<dbReference type="STRING" id="40754.THII_2431"/>
<dbReference type="GO" id="GO:0061710">
    <property type="term" value="F:L-threonylcarbamoyladenylate synthase"/>
    <property type="evidence" value="ECO:0007669"/>
    <property type="project" value="UniProtKB-EC"/>
</dbReference>
<comment type="similarity">
    <text evidence="9">Belongs to the SUA5 family. TsaC subfamily.</text>
</comment>
<dbReference type="EC" id="2.7.7.87" evidence="9"/>
<evidence type="ECO:0000256" key="1">
    <source>
        <dbReference type="ARBA" id="ARBA00004496"/>
    </source>
</evidence>
<keyword evidence="12" id="KW-1185">Reference proteome</keyword>
<dbReference type="HAMAP" id="MF_01852">
    <property type="entry name" value="TsaC"/>
    <property type="match status" value="1"/>
</dbReference>
<keyword evidence="4 9" id="KW-0819">tRNA processing</keyword>
<dbReference type="InterPro" id="IPR050156">
    <property type="entry name" value="TC-AMP_synthase_SUA5"/>
</dbReference>
<dbReference type="InterPro" id="IPR017945">
    <property type="entry name" value="DHBP_synth_RibB-like_a/b_dom"/>
</dbReference>
<dbReference type="KEGG" id="tig:THII_2431"/>
<dbReference type="Pfam" id="PF01300">
    <property type="entry name" value="Sua5_yciO_yrdC"/>
    <property type="match status" value="1"/>
</dbReference>
<comment type="catalytic activity">
    <reaction evidence="8 9">
        <text>L-threonine + hydrogencarbonate + ATP = L-threonylcarbamoyladenylate + diphosphate + H2O</text>
        <dbReference type="Rhea" id="RHEA:36407"/>
        <dbReference type="ChEBI" id="CHEBI:15377"/>
        <dbReference type="ChEBI" id="CHEBI:17544"/>
        <dbReference type="ChEBI" id="CHEBI:30616"/>
        <dbReference type="ChEBI" id="CHEBI:33019"/>
        <dbReference type="ChEBI" id="CHEBI:57926"/>
        <dbReference type="ChEBI" id="CHEBI:73682"/>
        <dbReference type="EC" id="2.7.7.87"/>
    </reaction>
</comment>
<accession>A0A090AF72</accession>
<dbReference type="InterPro" id="IPR023535">
    <property type="entry name" value="TC-AMP_synthase"/>
</dbReference>
<evidence type="ECO:0000256" key="5">
    <source>
        <dbReference type="ARBA" id="ARBA00022695"/>
    </source>
</evidence>
<dbReference type="GO" id="GO:0003725">
    <property type="term" value="F:double-stranded RNA binding"/>
    <property type="evidence" value="ECO:0007669"/>
    <property type="project" value="InterPro"/>
</dbReference>
<sequence>MAVLATPNSATRLSTWHLQQARRHLTAGGIIAYPTEAVYGLGCDPWNQQAVNRLLALKRRSWRKGLILIAANYTQLIPFLEPLTPLLAAKVLATWPGPITWLLPARAKVPHWLCGQSSQLAVRITAQVQAAQLCHIWGGALVSTSANLSGRSTAKTALKVRQVFGQQLDYIVPGEVGGLPRPSAIRDALTDKVLRY</sequence>
<evidence type="ECO:0000256" key="6">
    <source>
        <dbReference type="ARBA" id="ARBA00022741"/>
    </source>
</evidence>
<dbReference type="PROSITE" id="PS51163">
    <property type="entry name" value="YRDC"/>
    <property type="match status" value="1"/>
</dbReference>
<dbReference type="GO" id="GO:0000049">
    <property type="term" value="F:tRNA binding"/>
    <property type="evidence" value="ECO:0007669"/>
    <property type="project" value="TreeGrafter"/>
</dbReference>
<dbReference type="GO" id="GO:0006450">
    <property type="term" value="P:regulation of translational fidelity"/>
    <property type="evidence" value="ECO:0007669"/>
    <property type="project" value="TreeGrafter"/>
</dbReference>
<dbReference type="HOGENOM" id="CLU_031397_6_0_6"/>
<dbReference type="Gene3D" id="3.90.870.10">
    <property type="entry name" value="DHBP synthase"/>
    <property type="match status" value="1"/>
</dbReference>
<name>A0A090AF72_9GAMM</name>
<dbReference type="PANTHER" id="PTHR17490:SF18">
    <property type="entry name" value="THREONYLCARBAMOYL-AMP SYNTHASE"/>
    <property type="match status" value="1"/>
</dbReference>
<evidence type="ECO:0000259" key="10">
    <source>
        <dbReference type="PROSITE" id="PS51163"/>
    </source>
</evidence>
<dbReference type="GO" id="GO:0005524">
    <property type="term" value="F:ATP binding"/>
    <property type="evidence" value="ECO:0007669"/>
    <property type="project" value="UniProtKB-UniRule"/>
</dbReference>
<comment type="subcellular location">
    <subcellularLocation>
        <location evidence="1 9">Cytoplasm</location>
    </subcellularLocation>
</comment>
<evidence type="ECO:0000313" key="12">
    <source>
        <dbReference type="Proteomes" id="UP000031623"/>
    </source>
</evidence>